<protein>
    <recommendedName>
        <fullName evidence="1">Trypsin-co-occurring domain-containing protein</fullName>
    </recommendedName>
</protein>
<dbReference type="AlphaFoldDB" id="A0A3L8PKY1"/>
<dbReference type="RefSeq" id="WP_121794241.1">
    <property type="nucleotide sequence ID" value="NZ_RDBF01000005.1"/>
</dbReference>
<evidence type="ECO:0000313" key="3">
    <source>
        <dbReference type="Proteomes" id="UP000282515"/>
    </source>
</evidence>
<comment type="caution">
    <text evidence="2">The sequence shown here is derived from an EMBL/GenBank/DDBJ whole genome shotgun (WGS) entry which is preliminary data.</text>
</comment>
<feature type="domain" description="Trypsin-co-occurring" evidence="1">
    <location>
        <begin position="7"/>
        <end position="76"/>
    </location>
</feature>
<gene>
    <name evidence="2" type="ORF">D9V41_09155</name>
</gene>
<proteinExistence type="predicted"/>
<dbReference type="EMBL" id="RDBF01000005">
    <property type="protein sequence ID" value="RLV56045.1"/>
    <property type="molecule type" value="Genomic_DNA"/>
</dbReference>
<dbReference type="InterPro" id="IPR045608">
    <property type="entry name" value="Trypco2"/>
</dbReference>
<dbReference type="Pfam" id="PF19631">
    <property type="entry name" value="Trypco2"/>
    <property type="match status" value="1"/>
</dbReference>
<name>A0A3L8PKY1_9ACTN</name>
<evidence type="ECO:0000313" key="2">
    <source>
        <dbReference type="EMBL" id="RLV56045.1"/>
    </source>
</evidence>
<organism evidence="2 3">
    <name type="scientific">Aeromicrobium phragmitis</name>
    <dbReference type="NCBI Taxonomy" id="2478914"/>
    <lineage>
        <taxon>Bacteria</taxon>
        <taxon>Bacillati</taxon>
        <taxon>Actinomycetota</taxon>
        <taxon>Actinomycetes</taxon>
        <taxon>Propionibacteriales</taxon>
        <taxon>Nocardioidaceae</taxon>
        <taxon>Aeromicrobium</taxon>
    </lineage>
</organism>
<sequence length="88" mass="9545">MSDEKLGLADVLHQLGTELREAAQRGGDTLTWVNGELELELSIEKSGEGGIQFYVLSGGAAVASNRTTRFRLLLTPHADFDQEHGMGM</sequence>
<accession>A0A3L8PKY1</accession>
<reference evidence="2 3" key="1">
    <citation type="submission" date="2018-10" db="EMBL/GenBank/DDBJ databases">
        <title>Aeromicrobium sp. 9W16Y-2 whole genome shotgun sequence.</title>
        <authorList>
            <person name="Li F."/>
        </authorList>
    </citation>
    <scope>NUCLEOTIDE SEQUENCE [LARGE SCALE GENOMIC DNA]</scope>
    <source>
        <strain evidence="2 3">9W16Y-2</strain>
    </source>
</reference>
<keyword evidence="3" id="KW-1185">Reference proteome</keyword>
<dbReference type="Proteomes" id="UP000282515">
    <property type="component" value="Unassembled WGS sequence"/>
</dbReference>
<evidence type="ECO:0000259" key="1">
    <source>
        <dbReference type="Pfam" id="PF19631"/>
    </source>
</evidence>